<keyword evidence="4 9" id="KW-0223">Dioxygenase</keyword>
<evidence type="ECO:0000256" key="9">
    <source>
        <dbReference type="RuleBase" id="RU366010"/>
    </source>
</evidence>
<dbReference type="EMBL" id="VIGI01000012">
    <property type="protein sequence ID" value="KAB8293401.1"/>
    <property type="molecule type" value="Genomic_DNA"/>
</dbReference>
<keyword evidence="11" id="KW-1185">Reference proteome</keyword>
<comment type="catalytic activity">
    <reaction evidence="9">
        <text>L-cysteine + O2 = 3-sulfino-L-alanine + H(+)</text>
        <dbReference type="Rhea" id="RHEA:20441"/>
        <dbReference type="ChEBI" id="CHEBI:15378"/>
        <dbReference type="ChEBI" id="CHEBI:15379"/>
        <dbReference type="ChEBI" id="CHEBI:35235"/>
        <dbReference type="ChEBI" id="CHEBI:61085"/>
        <dbReference type="EC" id="1.13.11.20"/>
    </reaction>
</comment>
<feature type="binding site" evidence="8">
    <location>
        <position position="160"/>
    </location>
    <ligand>
        <name>Fe cation</name>
        <dbReference type="ChEBI" id="CHEBI:24875"/>
        <note>catalytic</note>
    </ligand>
</feature>
<dbReference type="Proteomes" id="UP000326757">
    <property type="component" value="Unassembled WGS sequence"/>
</dbReference>
<keyword evidence="7" id="KW-0883">Thioether bond</keyword>
<dbReference type="InterPro" id="IPR010300">
    <property type="entry name" value="CDO_1"/>
</dbReference>
<gene>
    <name evidence="10" type="ORF">EYC80_007719</name>
</gene>
<dbReference type="PANTHER" id="PTHR12918">
    <property type="entry name" value="CYSTEINE DIOXYGENASE"/>
    <property type="match status" value="1"/>
</dbReference>
<dbReference type="OrthoDB" id="543511at2759"/>
<evidence type="ECO:0000256" key="5">
    <source>
        <dbReference type="ARBA" id="ARBA00023002"/>
    </source>
</evidence>
<dbReference type="AlphaFoldDB" id="A0A5N6JWS9"/>
<evidence type="ECO:0000256" key="1">
    <source>
        <dbReference type="ARBA" id="ARBA00006622"/>
    </source>
</evidence>
<comment type="similarity">
    <text evidence="1 9">Belongs to the cysteine dioxygenase family.</text>
</comment>
<dbReference type="Gene3D" id="2.60.120.10">
    <property type="entry name" value="Jelly Rolls"/>
    <property type="match status" value="1"/>
</dbReference>
<feature type="cross-link" description="3'-(S-cysteinyl)-tyrosine (Cys-Tyr)" evidence="7">
    <location>
        <begin position="165"/>
        <end position="238"/>
    </location>
</feature>
<reference evidence="10 11" key="1">
    <citation type="submission" date="2019-06" db="EMBL/GenBank/DDBJ databases">
        <title>Genome Sequence of the Brown Rot Fungal Pathogen Monilinia laxa.</title>
        <authorList>
            <person name="De Miccolis Angelini R.M."/>
            <person name="Landi L."/>
            <person name="Abate D."/>
            <person name="Pollastro S."/>
            <person name="Romanazzi G."/>
            <person name="Faretra F."/>
        </authorList>
    </citation>
    <scope>NUCLEOTIDE SEQUENCE [LARGE SCALE GENOMIC DNA]</scope>
    <source>
        <strain evidence="10 11">Mlax316</strain>
    </source>
</reference>
<dbReference type="InterPro" id="IPR014710">
    <property type="entry name" value="RmlC-like_jellyroll"/>
</dbReference>
<dbReference type="CDD" id="cd10548">
    <property type="entry name" value="cupin_CDO"/>
    <property type="match status" value="1"/>
</dbReference>
<keyword evidence="3 8" id="KW-0479">Metal-binding</keyword>
<comment type="cofactor">
    <cofactor evidence="9">
        <name>Fe cation</name>
        <dbReference type="ChEBI" id="CHEBI:24875"/>
    </cofactor>
    <text evidence="9">Binds 1 Fe cation per subunit.</text>
</comment>
<dbReference type="GO" id="GO:0019448">
    <property type="term" value="P:L-cysteine catabolic process"/>
    <property type="evidence" value="ECO:0007669"/>
    <property type="project" value="TreeGrafter"/>
</dbReference>
<keyword evidence="5 9" id="KW-0560">Oxidoreductase</keyword>
<keyword evidence="6 8" id="KW-0408">Iron</keyword>
<evidence type="ECO:0000256" key="7">
    <source>
        <dbReference type="PIRSR" id="PIRSR610300-50"/>
    </source>
</evidence>
<evidence type="ECO:0000256" key="2">
    <source>
        <dbReference type="ARBA" id="ARBA00013133"/>
    </source>
</evidence>
<accession>A0A5N6JWS9</accession>
<evidence type="ECO:0000313" key="11">
    <source>
        <dbReference type="Proteomes" id="UP000326757"/>
    </source>
</evidence>
<comment type="caution">
    <text evidence="10">The sequence shown here is derived from an EMBL/GenBank/DDBJ whole genome shotgun (WGS) entry which is preliminary data.</text>
</comment>
<dbReference type="Pfam" id="PF05995">
    <property type="entry name" value="CDO_I"/>
    <property type="match status" value="1"/>
</dbReference>
<dbReference type="InterPro" id="IPR011051">
    <property type="entry name" value="RmlC_Cupin_sf"/>
</dbReference>
<feature type="binding site" evidence="8">
    <location>
        <position position="158"/>
    </location>
    <ligand>
        <name>Fe cation</name>
        <dbReference type="ChEBI" id="CHEBI:24875"/>
        <note>catalytic</note>
    </ligand>
</feature>
<evidence type="ECO:0000256" key="4">
    <source>
        <dbReference type="ARBA" id="ARBA00022964"/>
    </source>
</evidence>
<feature type="binding site" evidence="8">
    <location>
        <position position="221"/>
    </location>
    <ligand>
        <name>Fe cation</name>
        <dbReference type="ChEBI" id="CHEBI:24875"/>
        <note>catalytic</note>
    </ligand>
</feature>
<name>A0A5N6JWS9_MONLA</name>
<evidence type="ECO:0000256" key="6">
    <source>
        <dbReference type="ARBA" id="ARBA00023004"/>
    </source>
</evidence>
<evidence type="ECO:0000313" key="10">
    <source>
        <dbReference type="EMBL" id="KAB8293401.1"/>
    </source>
</evidence>
<dbReference type="SUPFAM" id="SSF51182">
    <property type="entry name" value="RmlC-like cupins"/>
    <property type="match status" value="1"/>
</dbReference>
<proteinExistence type="inferred from homology"/>
<dbReference type="EC" id="1.13.11.20" evidence="2 9"/>
<evidence type="ECO:0000256" key="8">
    <source>
        <dbReference type="PIRSR" id="PIRSR610300-51"/>
    </source>
</evidence>
<evidence type="ECO:0000256" key="3">
    <source>
        <dbReference type="ARBA" id="ARBA00022723"/>
    </source>
</evidence>
<dbReference type="GO" id="GO:0017172">
    <property type="term" value="F:cysteine dioxygenase activity"/>
    <property type="evidence" value="ECO:0007669"/>
    <property type="project" value="UniProtKB-UniRule"/>
</dbReference>
<dbReference type="PANTHER" id="PTHR12918:SF1">
    <property type="entry name" value="CYSTEINE DIOXYGENASE TYPE 1"/>
    <property type="match status" value="1"/>
</dbReference>
<organism evidence="10 11">
    <name type="scientific">Monilinia laxa</name>
    <name type="common">Brown rot fungus</name>
    <name type="synonym">Sclerotinia laxa</name>
    <dbReference type="NCBI Taxonomy" id="61186"/>
    <lineage>
        <taxon>Eukaryota</taxon>
        <taxon>Fungi</taxon>
        <taxon>Dikarya</taxon>
        <taxon>Ascomycota</taxon>
        <taxon>Pezizomycotina</taxon>
        <taxon>Leotiomycetes</taxon>
        <taxon>Helotiales</taxon>
        <taxon>Sclerotiniaceae</taxon>
        <taxon>Monilinia</taxon>
    </lineage>
</organism>
<protein>
    <recommendedName>
        <fullName evidence="2 9">Cysteine dioxygenase</fullName>
        <ecNumber evidence="2 9">1.13.11.20</ecNumber>
    </recommendedName>
</protein>
<sequence length="277" mass="30957">MASNNMKSTAIRTLRTKFPNSTKPTFTPVLANRSITGTTRKSTSLESITSHKQSRSPFLPQDFIGDFPISFIEPRKQPTTSFDTLINSLTHSLITTSAPHLPTLTKLLRNYTSNPSEWQKYAYANPNKQYTRNLVAEVEGVFNLLMLVWTPGQESKVHDHAASHCLMKIMKGGLKETRWITPTVPMKASLAGNEEIEMQIEGVRNYRMEKVAYMCDDMGLHSIANPSNTEYAVSLHLYTPPNAAMHGCHVFDPLTGEKTHVKPSAYDSVRGVITSDI</sequence>
<dbReference type="GO" id="GO:0008198">
    <property type="term" value="F:ferrous iron binding"/>
    <property type="evidence" value="ECO:0007669"/>
    <property type="project" value="TreeGrafter"/>
</dbReference>